<protein>
    <submittedName>
        <fullName evidence="1">Uncharacterized protein</fullName>
    </submittedName>
</protein>
<evidence type="ECO:0000313" key="2">
    <source>
        <dbReference type="Proteomes" id="UP001632037"/>
    </source>
</evidence>
<sequence length="131" mass="14802">MEKFRSRLTRAGTPLIAVPLKQGLRTRFAPLQATGVSRYGSQAQEYPDEWDFVEETQDPDDIPPPFETAAETSESEIDSGTAALSQLAPEDLYRLKQTTTNTHFSVICKLTRICRVLELIKEIKRICVVMK</sequence>
<dbReference type="AlphaFoldDB" id="A0ABD3FFL7"/>
<comment type="caution">
    <text evidence="1">The sequence shown here is derived from an EMBL/GenBank/DDBJ whole genome shotgun (WGS) entry which is preliminary data.</text>
</comment>
<proteinExistence type="predicted"/>
<accession>A0ABD3FFL7</accession>
<gene>
    <name evidence="1" type="ORF">V7S43_010640</name>
</gene>
<evidence type="ECO:0000313" key="1">
    <source>
        <dbReference type="EMBL" id="KAL3664315.1"/>
    </source>
</evidence>
<name>A0ABD3FFL7_9STRA</name>
<dbReference type="Proteomes" id="UP001632037">
    <property type="component" value="Unassembled WGS sequence"/>
</dbReference>
<reference evidence="1 2" key="1">
    <citation type="submission" date="2024-09" db="EMBL/GenBank/DDBJ databases">
        <title>Genome sequencing and assembly of Phytophthora oleae, isolate VK10A, causative agent of rot of olive drupes.</title>
        <authorList>
            <person name="Conti Taguali S."/>
            <person name="Riolo M."/>
            <person name="La Spada F."/>
            <person name="Cacciola S.O."/>
            <person name="Dionisio G."/>
        </authorList>
    </citation>
    <scope>NUCLEOTIDE SEQUENCE [LARGE SCALE GENOMIC DNA]</scope>
    <source>
        <strain evidence="1 2">VK10A</strain>
    </source>
</reference>
<organism evidence="1 2">
    <name type="scientific">Phytophthora oleae</name>
    <dbReference type="NCBI Taxonomy" id="2107226"/>
    <lineage>
        <taxon>Eukaryota</taxon>
        <taxon>Sar</taxon>
        <taxon>Stramenopiles</taxon>
        <taxon>Oomycota</taxon>
        <taxon>Peronosporomycetes</taxon>
        <taxon>Peronosporales</taxon>
        <taxon>Peronosporaceae</taxon>
        <taxon>Phytophthora</taxon>
    </lineage>
</organism>
<keyword evidence="2" id="KW-1185">Reference proteome</keyword>
<dbReference type="EMBL" id="JBIMZQ010000024">
    <property type="protein sequence ID" value="KAL3664315.1"/>
    <property type="molecule type" value="Genomic_DNA"/>
</dbReference>